<organism evidence="1 2">
    <name type="scientific">Candidatus Thiodictyon syntrophicum</name>
    <dbReference type="NCBI Taxonomy" id="1166950"/>
    <lineage>
        <taxon>Bacteria</taxon>
        <taxon>Pseudomonadati</taxon>
        <taxon>Pseudomonadota</taxon>
        <taxon>Gammaproteobacteria</taxon>
        <taxon>Chromatiales</taxon>
        <taxon>Chromatiaceae</taxon>
        <taxon>Thiodictyon</taxon>
    </lineage>
</organism>
<protein>
    <recommendedName>
        <fullName evidence="3">Peptidoglycan binding-like domain-containing protein</fullName>
    </recommendedName>
</protein>
<accession>A0A2K8U221</accession>
<dbReference type="SUPFAM" id="SSF55486">
    <property type="entry name" value="Metalloproteases ('zincins'), catalytic domain"/>
    <property type="match status" value="1"/>
</dbReference>
<dbReference type="Proteomes" id="UP000232638">
    <property type="component" value="Chromosome"/>
</dbReference>
<reference evidence="1 2" key="1">
    <citation type="submission" date="2017-03" db="EMBL/GenBank/DDBJ databases">
        <title>Complete genome sequence of Candidatus 'Thiodictyon syntrophicum' sp. nov. strain Cad16T, a photolithoautotroph purple sulfur bacterium isolated from an alpine meromictic lake.</title>
        <authorList>
            <person name="Luedin S.M."/>
            <person name="Pothier J.F."/>
            <person name="Danza F."/>
            <person name="Storelli N."/>
            <person name="Wittwer M."/>
            <person name="Tonolla M."/>
        </authorList>
    </citation>
    <scope>NUCLEOTIDE SEQUENCE [LARGE SCALE GENOMIC DNA]</scope>
    <source>
        <strain evidence="1 2">Cad16T</strain>
    </source>
</reference>
<dbReference type="Gene3D" id="3.40.390.10">
    <property type="entry name" value="Collagenase (Catalytic Domain)"/>
    <property type="match status" value="1"/>
</dbReference>
<dbReference type="GO" id="GO:0008237">
    <property type="term" value="F:metallopeptidase activity"/>
    <property type="evidence" value="ECO:0007669"/>
    <property type="project" value="InterPro"/>
</dbReference>
<dbReference type="InterPro" id="IPR036365">
    <property type="entry name" value="PGBD-like_sf"/>
</dbReference>
<dbReference type="AlphaFoldDB" id="A0A2K8U221"/>
<gene>
    <name evidence="1" type="ORF">THSYN_00715</name>
</gene>
<dbReference type="KEGG" id="tsy:THSYN_00715"/>
<dbReference type="InterPro" id="IPR024079">
    <property type="entry name" value="MetalloPept_cat_dom_sf"/>
</dbReference>
<proteinExistence type="predicted"/>
<dbReference type="SUPFAM" id="SSF47090">
    <property type="entry name" value="PGBD-like"/>
    <property type="match status" value="1"/>
</dbReference>
<dbReference type="InterPro" id="IPR036366">
    <property type="entry name" value="PGBDSf"/>
</dbReference>
<sequence length="287" mass="31581">MPLKVDGICGPKTRAAIYGFQFHHGLVADSRIDPGKATLLKINEIRSRLPAVHTNDEAIVRVYGALGQAASWTWAAQRHLREARDYLTQPKASAGFSVRAAGYERVNTYFKLSQLGNAGPQVDAIDRLNSTYLTMRTVIGHHSPLTMVGSGIFQVDPTTNNKQDGPYSAFTFSGGWTRRDIRTGLPKHSQADGYEGGDFREDTIFIATNMVTNWLDINIATLVIHELAHFVGPELGRAGEIGADIAYSNTANFKTLTHWQAMRNADSYAIFANHAGLGHPHWYVGKV</sequence>
<evidence type="ECO:0000313" key="2">
    <source>
        <dbReference type="Proteomes" id="UP000232638"/>
    </source>
</evidence>
<dbReference type="EMBL" id="CP020370">
    <property type="protein sequence ID" value="AUB79623.1"/>
    <property type="molecule type" value="Genomic_DNA"/>
</dbReference>
<dbReference type="Gene3D" id="1.10.101.10">
    <property type="entry name" value="PGBD-like superfamily/PGBD"/>
    <property type="match status" value="1"/>
</dbReference>
<evidence type="ECO:0008006" key="3">
    <source>
        <dbReference type="Google" id="ProtNLM"/>
    </source>
</evidence>
<keyword evidence="2" id="KW-1185">Reference proteome</keyword>
<evidence type="ECO:0000313" key="1">
    <source>
        <dbReference type="EMBL" id="AUB79623.1"/>
    </source>
</evidence>
<name>A0A2K8U221_9GAMM</name>